<keyword evidence="6 9" id="KW-0472">Membrane</keyword>
<evidence type="ECO:0000313" key="11">
    <source>
        <dbReference type="EMBL" id="KAF7270137.1"/>
    </source>
</evidence>
<dbReference type="InterPro" id="IPR052192">
    <property type="entry name" value="Insect_Ionotropic_Sensory_Rcpt"/>
</dbReference>
<keyword evidence="12" id="KW-1185">Reference proteome</keyword>
<dbReference type="AlphaFoldDB" id="A0A834HWL5"/>
<evidence type="ECO:0000256" key="3">
    <source>
        <dbReference type="ARBA" id="ARBA00022475"/>
    </source>
</evidence>
<dbReference type="Gene3D" id="1.10.287.70">
    <property type="match status" value="1"/>
</dbReference>
<feature type="transmembrane region" description="Helical" evidence="9">
    <location>
        <begin position="470"/>
        <end position="488"/>
    </location>
</feature>
<dbReference type="GO" id="GO:0050906">
    <property type="term" value="P:detection of stimulus involved in sensory perception"/>
    <property type="evidence" value="ECO:0007669"/>
    <property type="project" value="UniProtKB-ARBA"/>
</dbReference>
<evidence type="ECO:0000256" key="1">
    <source>
        <dbReference type="ARBA" id="ARBA00004651"/>
    </source>
</evidence>
<accession>A0A834HWL5</accession>
<proteinExistence type="inferred from homology"/>
<evidence type="ECO:0000256" key="2">
    <source>
        <dbReference type="ARBA" id="ARBA00008685"/>
    </source>
</evidence>
<dbReference type="PANTHER" id="PTHR42643">
    <property type="entry name" value="IONOTROPIC RECEPTOR 20A-RELATED"/>
    <property type="match status" value="1"/>
</dbReference>
<sequence>MVNLVFVKVLKWDSVNGQQISLNQTQCIASNVFLIERIHNEYHVNAIFKYRCNEKRFAKNHIGIWLRETGFLYYNKLSLAKARSNLNGLELRVLYPFEYSNISHIYSESFYLAQNKSLLINSILFSLVAHRLNAVHVSSVSTRDVLKGQSFNYLPLNGTSFKKLLNGSIDAIGMSLALTTGRLPFFRYVMEMYSEEKAFILKIPTLAYLRNIYIMPFYKLVWYSLGCLLIINTVYLYFMEYISEKILAVRKLSFLDIIMVQCSALLQKSSNFDPTRLSSQIAIGSLYANLMMLWVAYTASLVVHLQVPATKLLNSYQNLIDSGVELGVEYHPLLFNYYQQLNRGTTDGSLGSSRKTHDIAFWKPMDGIQKMRSDFFAFELYLDTAYDIISTLFYENEKCSLAVVKSNSNMNDRYLLVAKNSSFAELFIIRKLAENGLKRREVLRYFHQKPKCEGGSVNSFTGIGIMETQFLFFIFLGGLLTSLVIFSFEHIVRKYSKHSHLLNRAIIYPYTE</sequence>
<dbReference type="GO" id="GO:0005886">
    <property type="term" value="C:plasma membrane"/>
    <property type="evidence" value="ECO:0007669"/>
    <property type="project" value="UniProtKB-SubCell"/>
</dbReference>
<dbReference type="InterPro" id="IPR001320">
    <property type="entry name" value="Iontro_rcpt_C"/>
</dbReference>
<evidence type="ECO:0000313" key="12">
    <source>
        <dbReference type="Proteomes" id="UP000625711"/>
    </source>
</evidence>
<dbReference type="PANTHER" id="PTHR42643:SF24">
    <property type="entry name" value="IONOTROPIC RECEPTOR 60A"/>
    <property type="match status" value="1"/>
</dbReference>
<protein>
    <recommendedName>
        <fullName evidence="10">Ionotropic glutamate receptor C-terminal domain-containing protein</fullName>
    </recommendedName>
</protein>
<dbReference type="Proteomes" id="UP000625711">
    <property type="component" value="Unassembled WGS sequence"/>
</dbReference>
<keyword evidence="8" id="KW-0325">Glycoprotein</keyword>
<reference evidence="11" key="1">
    <citation type="submission" date="2020-08" db="EMBL/GenBank/DDBJ databases">
        <title>Genome sequencing and assembly of the red palm weevil Rhynchophorus ferrugineus.</title>
        <authorList>
            <person name="Dias G.B."/>
            <person name="Bergman C.M."/>
            <person name="Manee M."/>
        </authorList>
    </citation>
    <scope>NUCLEOTIDE SEQUENCE</scope>
    <source>
        <strain evidence="11">AA-2017</strain>
        <tissue evidence="11">Whole larva</tissue>
    </source>
</reference>
<evidence type="ECO:0000256" key="6">
    <source>
        <dbReference type="ARBA" id="ARBA00023136"/>
    </source>
</evidence>
<keyword evidence="3" id="KW-1003">Cell membrane</keyword>
<feature type="transmembrane region" description="Helical" evidence="9">
    <location>
        <begin position="286"/>
        <end position="307"/>
    </location>
</feature>
<dbReference type="OrthoDB" id="6117597at2759"/>
<gene>
    <name evidence="11" type="ORF">GWI33_016876</name>
</gene>
<evidence type="ECO:0000256" key="7">
    <source>
        <dbReference type="ARBA" id="ARBA00023170"/>
    </source>
</evidence>
<feature type="domain" description="Ionotropic glutamate receptor C-terminal" evidence="10">
    <location>
        <begin position="221"/>
        <end position="479"/>
    </location>
</feature>
<dbReference type="Pfam" id="PF00060">
    <property type="entry name" value="Lig_chan"/>
    <property type="match status" value="1"/>
</dbReference>
<evidence type="ECO:0000256" key="9">
    <source>
        <dbReference type="SAM" id="Phobius"/>
    </source>
</evidence>
<feature type="transmembrane region" description="Helical" evidence="9">
    <location>
        <begin position="220"/>
        <end position="242"/>
    </location>
</feature>
<comment type="caution">
    <text evidence="11">The sequence shown here is derived from an EMBL/GenBank/DDBJ whole genome shotgun (WGS) entry which is preliminary data.</text>
</comment>
<keyword evidence="7" id="KW-0675">Receptor</keyword>
<dbReference type="EMBL" id="JAACXV010014128">
    <property type="protein sequence ID" value="KAF7270137.1"/>
    <property type="molecule type" value="Genomic_DNA"/>
</dbReference>
<name>A0A834HWL5_RHYFE</name>
<evidence type="ECO:0000256" key="8">
    <source>
        <dbReference type="ARBA" id="ARBA00023180"/>
    </source>
</evidence>
<dbReference type="GO" id="GO:0015276">
    <property type="term" value="F:ligand-gated monoatomic ion channel activity"/>
    <property type="evidence" value="ECO:0007669"/>
    <property type="project" value="InterPro"/>
</dbReference>
<keyword evidence="4 9" id="KW-0812">Transmembrane</keyword>
<evidence type="ECO:0000256" key="4">
    <source>
        <dbReference type="ARBA" id="ARBA00022692"/>
    </source>
</evidence>
<keyword evidence="5 9" id="KW-1133">Transmembrane helix</keyword>
<dbReference type="SUPFAM" id="SSF53850">
    <property type="entry name" value="Periplasmic binding protein-like II"/>
    <property type="match status" value="1"/>
</dbReference>
<evidence type="ECO:0000259" key="10">
    <source>
        <dbReference type="Pfam" id="PF00060"/>
    </source>
</evidence>
<comment type="subcellular location">
    <subcellularLocation>
        <location evidence="1">Cell membrane</location>
        <topology evidence="1">Multi-pass membrane protein</topology>
    </subcellularLocation>
</comment>
<comment type="similarity">
    <text evidence="2">Belongs to the glutamate-gated ion channel (TC 1.A.10.1) family.</text>
</comment>
<evidence type="ECO:0000256" key="5">
    <source>
        <dbReference type="ARBA" id="ARBA00022989"/>
    </source>
</evidence>
<organism evidence="11 12">
    <name type="scientific">Rhynchophorus ferrugineus</name>
    <name type="common">Red palm weevil</name>
    <name type="synonym">Curculio ferrugineus</name>
    <dbReference type="NCBI Taxonomy" id="354439"/>
    <lineage>
        <taxon>Eukaryota</taxon>
        <taxon>Metazoa</taxon>
        <taxon>Ecdysozoa</taxon>
        <taxon>Arthropoda</taxon>
        <taxon>Hexapoda</taxon>
        <taxon>Insecta</taxon>
        <taxon>Pterygota</taxon>
        <taxon>Neoptera</taxon>
        <taxon>Endopterygota</taxon>
        <taxon>Coleoptera</taxon>
        <taxon>Polyphaga</taxon>
        <taxon>Cucujiformia</taxon>
        <taxon>Curculionidae</taxon>
        <taxon>Dryophthorinae</taxon>
        <taxon>Rhynchophorus</taxon>
    </lineage>
</organism>